<dbReference type="Proteomes" id="UP001169760">
    <property type="component" value="Unassembled WGS sequence"/>
</dbReference>
<dbReference type="Pfam" id="PF00271">
    <property type="entry name" value="Helicase_C"/>
    <property type="match status" value="1"/>
</dbReference>
<dbReference type="GO" id="GO:0005524">
    <property type="term" value="F:ATP binding"/>
    <property type="evidence" value="ECO:0007669"/>
    <property type="project" value="InterPro"/>
</dbReference>
<accession>A0AAW7X8D0</accession>
<reference evidence="2" key="1">
    <citation type="submission" date="2023-07" db="EMBL/GenBank/DDBJ databases">
        <title>Genome content predicts the carbon catabolic preferences of heterotrophic bacteria.</title>
        <authorList>
            <person name="Gralka M."/>
        </authorList>
    </citation>
    <scope>NUCLEOTIDE SEQUENCE</scope>
    <source>
        <strain evidence="2">I3M17_2</strain>
    </source>
</reference>
<protein>
    <submittedName>
        <fullName evidence="2">DEAD/DEAH box helicase family protein</fullName>
    </submittedName>
</protein>
<dbReference type="SMART" id="SM00487">
    <property type="entry name" value="DEXDc"/>
    <property type="match status" value="1"/>
</dbReference>
<dbReference type="InterPro" id="IPR001650">
    <property type="entry name" value="Helicase_C-like"/>
</dbReference>
<dbReference type="RefSeq" id="WP_019604678.1">
    <property type="nucleotide sequence ID" value="NZ_JAUOPB010000007.1"/>
</dbReference>
<feature type="domain" description="Helicase ATP-binding" evidence="1">
    <location>
        <begin position="1"/>
        <end position="190"/>
    </location>
</feature>
<dbReference type="GO" id="GO:0003677">
    <property type="term" value="F:DNA binding"/>
    <property type="evidence" value="ECO:0007669"/>
    <property type="project" value="InterPro"/>
</dbReference>
<dbReference type="InterPro" id="IPR006935">
    <property type="entry name" value="Helicase/UvrB_N"/>
</dbReference>
<dbReference type="PANTHER" id="PTHR47396">
    <property type="entry name" value="TYPE I RESTRICTION ENZYME ECOKI R PROTEIN"/>
    <property type="match status" value="1"/>
</dbReference>
<dbReference type="SUPFAM" id="SSF52540">
    <property type="entry name" value="P-loop containing nucleoside triphosphate hydrolases"/>
    <property type="match status" value="1"/>
</dbReference>
<dbReference type="InterPro" id="IPR027417">
    <property type="entry name" value="P-loop_NTPase"/>
</dbReference>
<keyword evidence="2" id="KW-0547">Nucleotide-binding</keyword>
<dbReference type="GO" id="GO:0005829">
    <property type="term" value="C:cytosol"/>
    <property type="evidence" value="ECO:0007669"/>
    <property type="project" value="TreeGrafter"/>
</dbReference>
<dbReference type="PANTHER" id="PTHR47396:SF1">
    <property type="entry name" value="ATP-DEPENDENT HELICASE IRC3-RELATED"/>
    <property type="match status" value="1"/>
</dbReference>
<dbReference type="AlphaFoldDB" id="A0AAW7X8D0"/>
<dbReference type="InterPro" id="IPR050742">
    <property type="entry name" value="Helicase_Restrict-Modif_Enz"/>
</dbReference>
<dbReference type="Gene3D" id="3.40.50.300">
    <property type="entry name" value="P-loop containing nucleotide triphosphate hydrolases"/>
    <property type="match status" value="2"/>
</dbReference>
<organism evidence="2 3">
    <name type="scientific">Saccharophagus degradans</name>
    <dbReference type="NCBI Taxonomy" id="86304"/>
    <lineage>
        <taxon>Bacteria</taxon>
        <taxon>Pseudomonadati</taxon>
        <taxon>Pseudomonadota</taxon>
        <taxon>Gammaproteobacteria</taxon>
        <taxon>Cellvibrionales</taxon>
        <taxon>Cellvibrionaceae</taxon>
        <taxon>Saccharophagus</taxon>
    </lineage>
</organism>
<keyword evidence="2" id="KW-0378">Hydrolase</keyword>
<comment type="caution">
    <text evidence="2">The sequence shown here is derived from an EMBL/GenBank/DDBJ whole genome shotgun (WGS) entry which is preliminary data.</text>
</comment>
<evidence type="ECO:0000313" key="3">
    <source>
        <dbReference type="Proteomes" id="UP001169760"/>
    </source>
</evidence>
<dbReference type="GO" id="GO:0016787">
    <property type="term" value="F:hydrolase activity"/>
    <property type="evidence" value="ECO:0007669"/>
    <property type="project" value="InterPro"/>
</dbReference>
<name>A0AAW7X8D0_9GAMM</name>
<dbReference type="Pfam" id="PF04851">
    <property type="entry name" value="ResIII"/>
    <property type="match status" value="1"/>
</dbReference>
<dbReference type="EMBL" id="JAUOPB010000007">
    <property type="protein sequence ID" value="MDO6423008.1"/>
    <property type="molecule type" value="Genomic_DNA"/>
</dbReference>
<evidence type="ECO:0000259" key="1">
    <source>
        <dbReference type="SMART" id="SM00487"/>
    </source>
</evidence>
<proteinExistence type="predicted"/>
<dbReference type="InterPro" id="IPR014001">
    <property type="entry name" value="Helicase_ATP-bd"/>
</dbReference>
<evidence type="ECO:0000313" key="2">
    <source>
        <dbReference type="EMBL" id="MDO6423008.1"/>
    </source>
</evidence>
<gene>
    <name evidence="2" type="ORF">Q4521_11030</name>
</gene>
<dbReference type="GO" id="GO:0004386">
    <property type="term" value="F:helicase activity"/>
    <property type="evidence" value="ECO:0007669"/>
    <property type="project" value="UniProtKB-KW"/>
</dbReference>
<keyword evidence="2" id="KW-0347">Helicase</keyword>
<keyword evidence="2" id="KW-0067">ATP-binding</keyword>
<sequence length="479" mass="53542">MLKLRKWQAEAISAIRRKYAQGQSHFLCLATPGAGKTLMASILAKQLFQSNKIDLVICFSPSINIATALQHSLEQHIGHHINGRLGAKGHVMTYQSMLSLDQSYWEILSQYRVLAIFDEIHHCAGNAFGNGNSWGQTIVNSIQGRATYTLSLTGTPWRSDNIPIALSNYCEQGKVNCDYSYGLNRAIKDYVCRAPKIIAIDNEKISLRDNGKESRYNSFESLLNESTCSYQQILDNSDLIRQVIKKASAQLSTLRKQNPDAGALIVAASINHALKISKILKEVTRDESTVVTHLHDNAQDIIQQFRSSTQKWIISVGMISEGTDIPRLRVCCHLSRIKTELAFRQVLGRVLRSSGKNDSPGYLFMPAEPNLIAFAQRVAEDVPEEHTVSIDVMEEQTSFTEWTSNESNDELGINYPPIDEVLLHVPFDLDGSPLNENTSSPDITNGIYPSLSDTYNMTIDFFGRFKQQIIQPTILNSST</sequence>